<feature type="domain" description="PH" evidence="21">
    <location>
        <begin position="296"/>
        <end position="422"/>
    </location>
</feature>
<evidence type="ECO:0000256" key="6">
    <source>
        <dbReference type="ARBA" id="ARBA00022490"/>
    </source>
</evidence>
<keyword evidence="14" id="KW-0418">Kinase</keyword>
<evidence type="ECO:0000256" key="20">
    <source>
        <dbReference type="PROSITE-ProRule" id="PRU10141"/>
    </source>
</evidence>
<dbReference type="InterPro" id="IPR057764">
    <property type="entry name" value="Ubiquitin_PRKD1-3_N"/>
</dbReference>
<dbReference type="STRING" id="51028.A0A0N4UVR7"/>
<evidence type="ECO:0000256" key="11">
    <source>
        <dbReference type="ARBA" id="ARBA00022737"/>
    </source>
</evidence>
<dbReference type="FunFam" id="1.10.510.10:FF:000571">
    <property type="entry name" value="Maternal embryonic leucine zipper kinase"/>
    <property type="match status" value="1"/>
</dbReference>
<comment type="similarity">
    <text evidence="4">Belongs to the protein kinase superfamily. CAMK Ser/Thr protein kinase family. PKD subfamily.</text>
</comment>
<feature type="domain" description="Phorbol-ester/DAG-type" evidence="23">
    <location>
        <begin position="114"/>
        <end position="164"/>
    </location>
</feature>
<dbReference type="Gene3D" id="1.10.510.10">
    <property type="entry name" value="Transferase(Phosphotransferase) domain 1"/>
    <property type="match status" value="1"/>
</dbReference>
<evidence type="ECO:0000256" key="13">
    <source>
        <dbReference type="ARBA" id="ARBA00022771"/>
    </source>
</evidence>
<evidence type="ECO:0000256" key="10">
    <source>
        <dbReference type="ARBA" id="ARBA00022723"/>
    </source>
</evidence>
<dbReference type="PRINTS" id="PR00008">
    <property type="entry name" value="DAGPEDOMAIN"/>
</dbReference>
<dbReference type="InterPro" id="IPR008271">
    <property type="entry name" value="Ser/Thr_kinase_AS"/>
</dbReference>
<evidence type="ECO:0000256" key="2">
    <source>
        <dbReference type="ARBA" id="ARBA00004370"/>
    </source>
</evidence>
<dbReference type="FunFam" id="3.30.200.20:FF:000042">
    <property type="entry name" value="Aurora kinase A"/>
    <property type="match status" value="1"/>
</dbReference>
<keyword evidence="10" id="KW-0479">Metal-binding</keyword>
<dbReference type="AlphaFoldDB" id="A0A0N4UVR7"/>
<dbReference type="GO" id="GO:0008270">
    <property type="term" value="F:zinc ion binding"/>
    <property type="evidence" value="ECO:0007669"/>
    <property type="project" value="UniProtKB-KW"/>
</dbReference>
<dbReference type="SUPFAM" id="SSF57889">
    <property type="entry name" value="Cysteine-rich domain"/>
    <property type="match status" value="2"/>
</dbReference>
<comment type="cofactor">
    <cofactor evidence="1">
        <name>Mg(2+)</name>
        <dbReference type="ChEBI" id="CHEBI:18420"/>
    </cofactor>
</comment>
<feature type="binding site" evidence="20">
    <location>
        <position position="474"/>
    </location>
    <ligand>
        <name>ATP</name>
        <dbReference type="ChEBI" id="CHEBI:30616"/>
    </ligand>
</feature>
<feature type="domain" description="Protein kinase" evidence="22">
    <location>
        <begin position="445"/>
        <end position="693"/>
    </location>
</feature>
<dbReference type="PROSITE" id="PS50081">
    <property type="entry name" value="ZF_DAG_PE_2"/>
    <property type="match status" value="2"/>
</dbReference>
<evidence type="ECO:0000256" key="12">
    <source>
        <dbReference type="ARBA" id="ARBA00022741"/>
    </source>
</evidence>
<evidence type="ECO:0000259" key="23">
    <source>
        <dbReference type="PROSITE" id="PS50081"/>
    </source>
</evidence>
<dbReference type="Gene3D" id="2.30.29.30">
    <property type="entry name" value="Pleckstrin-homology domain (PH domain)/Phosphotyrosine-binding domain (PTB)"/>
    <property type="match status" value="1"/>
</dbReference>
<dbReference type="FunFam" id="3.30.60.20:FF:000021">
    <property type="entry name" value="Serine/threonine-protein kinase"/>
    <property type="match status" value="1"/>
</dbReference>
<evidence type="ECO:0000256" key="5">
    <source>
        <dbReference type="ARBA" id="ARBA00012429"/>
    </source>
</evidence>
<dbReference type="GO" id="GO:0005829">
    <property type="term" value="C:cytosol"/>
    <property type="evidence" value="ECO:0007669"/>
    <property type="project" value="TreeGrafter"/>
</dbReference>
<keyword evidence="6" id="KW-0963">Cytoplasm</keyword>
<dbReference type="PROSITE" id="PS00107">
    <property type="entry name" value="PROTEIN_KINASE_ATP"/>
    <property type="match status" value="1"/>
</dbReference>
<evidence type="ECO:0000256" key="1">
    <source>
        <dbReference type="ARBA" id="ARBA00001946"/>
    </source>
</evidence>
<keyword evidence="8" id="KW-0597">Phosphoprotein</keyword>
<dbReference type="Gene3D" id="3.30.60.20">
    <property type="match status" value="2"/>
</dbReference>
<protein>
    <recommendedName>
        <fullName evidence="5">protein kinase C</fullName>
        <ecNumber evidence="5">2.7.11.13</ecNumber>
    </recommendedName>
</protein>
<dbReference type="EC" id="2.7.11.13" evidence="5"/>
<evidence type="ECO:0000256" key="14">
    <source>
        <dbReference type="ARBA" id="ARBA00022777"/>
    </source>
</evidence>
<evidence type="ECO:0000256" key="16">
    <source>
        <dbReference type="ARBA" id="ARBA00022840"/>
    </source>
</evidence>
<dbReference type="Pfam" id="PF00130">
    <property type="entry name" value="C1_1"/>
    <property type="match status" value="2"/>
</dbReference>
<organism evidence="26">
    <name type="scientific">Enterobius vermicularis</name>
    <name type="common">Human pinworm</name>
    <dbReference type="NCBI Taxonomy" id="51028"/>
    <lineage>
        <taxon>Eukaryota</taxon>
        <taxon>Metazoa</taxon>
        <taxon>Ecdysozoa</taxon>
        <taxon>Nematoda</taxon>
        <taxon>Chromadorea</taxon>
        <taxon>Rhabditida</taxon>
        <taxon>Spirurina</taxon>
        <taxon>Oxyuridomorpha</taxon>
        <taxon>Oxyuroidea</taxon>
        <taxon>Oxyuridae</taxon>
        <taxon>Enterobius</taxon>
    </lineage>
</organism>
<keyword evidence="7" id="KW-0723">Serine/threonine-protein kinase</keyword>
<evidence type="ECO:0000256" key="4">
    <source>
        <dbReference type="ARBA" id="ARBA00008582"/>
    </source>
</evidence>
<evidence type="ECO:0000256" key="7">
    <source>
        <dbReference type="ARBA" id="ARBA00022527"/>
    </source>
</evidence>
<sequence length="739" mass="83376">MFTDASVGSCKDAMDVCSDDRRISVTLQFGSYKDVITIVRDESLEAFAVFRKTVYHFAEKHSDGKLDAHCELQMFRHDYTSPGFLQHLTNLNQLGNGNIVEIVIIDRSEKASRPHVLSVISFKTPTFCDFCGEILVGLIRQGLQCEKCKCNFHKKCAFAAGNNCAKTQAAKLESASSDEPRQSSEAVYALPHTLAVHNYRTLTVCKVCEKMLFGIMKQGLRCRDCKVNVHKKCASQLPLNCRIAEGSITPSFDQMNVDDTSPLWTPQEGDENNSEDNLIPLARLPGQASVRTGNKQPLVEGYMIHYMLDQPDRRLRHYWILTSGAINMYCEYYDSIGVNPQRVYRQIPLGDILMVVQYDGPPIHPSYPPHCFEIRTKSQMVYCVGENLDALAGPPSKLPRHASGKANASAQMWFSALQQALQPPPSRHGSESAELALQFTELFQVLSDKQLGSGQFGTVYSGVHRATGREVAVKVINKDRFSRKSSAGMETLKSEVTILQQISHKGIIRLESMFETKEKIFVVMEKMNGDMLEMILSQALGRLDERTTKFLIMQILSALRYLHMKGIAHCDLKPENVLLSDLSVAFPQTKLCDFGYARFIGDAQFRRTIVGTPAYLAPEVLQKRVIIYVTLSGTFPFNDGEEIAEQIQNAAFMFPGEPWKEISKSAIDLIQHLLKVQIQERLTIDECLAHEWLQGEQVYKDLRNLELRLGCERYLTTEEDDRRFGCCMKVKEETNNSLI</sequence>
<evidence type="ECO:0000256" key="17">
    <source>
        <dbReference type="ARBA" id="ARBA00022842"/>
    </source>
</evidence>
<feature type="domain" description="Phorbol-ester/DAG-type" evidence="23">
    <location>
        <begin position="191"/>
        <end position="241"/>
    </location>
</feature>
<dbReference type="PROSITE" id="PS50003">
    <property type="entry name" value="PH_DOMAIN"/>
    <property type="match status" value="1"/>
</dbReference>
<dbReference type="EMBL" id="UXUI01007190">
    <property type="protein sequence ID" value="VDD86113.1"/>
    <property type="molecule type" value="Genomic_DNA"/>
</dbReference>
<dbReference type="OrthoDB" id="10252171at2759"/>
<dbReference type="GO" id="GO:0007200">
    <property type="term" value="P:phospholipase C-activating G protein-coupled receptor signaling pathway"/>
    <property type="evidence" value="ECO:0007669"/>
    <property type="project" value="TreeGrafter"/>
</dbReference>
<dbReference type="InterPro" id="IPR046349">
    <property type="entry name" value="C1-like_sf"/>
</dbReference>
<dbReference type="SMART" id="SM00109">
    <property type="entry name" value="C1"/>
    <property type="match status" value="2"/>
</dbReference>
<dbReference type="InterPro" id="IPR002219">
    <property type="entry name" value="PKC_DAG/PE"/>
</dbReference>
<keyword evidence="17" id="KW-0460">Magnesium</keyword>
<evidence type="ECO:0000313" key="26">
    <source>
        <dbReference type="WBParaSite" id="EVEC_0000154801-mRNA-1"/>
    </source>
</evidence>
<keyword evidence="18" id="KW-0472">Membrane</keyword>
<keyword evidence="16 20" id="KW-0067">ATP-binding</keyword>
<dbReference type="InterPro" id="IPR017441">
    <property type="entry name" value="Protein_kinase_ATP_BS"/>
</dbReference>
<evidence type="ECO:0000256" key="15">
    <source>
        <dbReference type="ARBA" id="ARBA00022833"/>
    </source>
</evidence>
<dbReference type="InterPro" id="IPR000719">
    <property type="entry name" value="Prot_kinase_dom"/>
</dbReference>
<dbReference type="PANTHER" id="PTHR22968">
    <property type="entry name" value="PROTEIN KINASE C, MU"/>
    <property type="match status" value="1"/>
</dbReference>
<dbReference type="Proteomes" id="UP000274131">
    <property type="component" value="Unassembled WGS sequence"/>
</dbReference>
<dbReference type="InterPro" id="IPR001849">
    <property type="entry name" value="PH_domain"/>
</dbReference>
<evidence type="ECO:0000313" key="25">
    <source>
        <dbReference type="Proteomes" id="UP000274131"/>
    </source>
</evidence>
<comment type="catalytic activity">
    <reaction evidence="19">
        <text>L-threonyl-[protein] + ATP = O-phospho-L-threonyl-[protein] + ADP + H(+)</text>
        <dbReference type="Rhea" id="RHEA:46608"/>
        <dbReference type="Rhea" id="RHEA-COMP:11060"/>
        <dbReference type="Rhea" id="RHEA-COMP:11605"/>
        <dbReference type="ChEBI" id="CHEBI:15378"/>
        <dbReference type="ChEBI" id="CHEBI:30013"/>
        <dbReference type="ChEBI" id="CHEBI:30616"/>
        <dbReference type="ChEBI" id="CHEBI:61977"/>
        <dbReference type="ChEBI" id="CHEBI:456216"/>
        <dbReference type="EC" id="2.7.11.13"/>
    </reaction>
</comment>
<keyword evidence="25" id="KW-1185">Reference proteome</keyword>
<dbReference type="Pfam" id="PF00069">
    <property type="entry name" value="Pkinase"/>
    <property type="match status" value="1"/>
</dbReference>
<dbReference type="SUPFAM" id="SSF56112">
    <property type="entry name" value="Protein kinase-like (PK-like)"/>
    <property type="match status" value="1"/>
</dbReference>
<gene>
    <name evidence="24" type="ORF">EVEC_LOCUS1256</name>
</gene>
<keyword evidence="15" id="KW-0862">Zinc</keyword>
<proteinExistence type="inferred from homology"/>
<evidence type="ECO:0000256" key="3">
    <source>
        <dbReference type="ARBA" id="ARBA00004496"/>
    </source>
</evidence>
<evidence type="ECO:0000313" key="24">
    <source>
        <dbReference type="EMBL" id="VDD86113.1"/>
    </source>
</evidence>
<dbReference type="GO" id="GO:0035556">
    <property type="term" value="P:intracellular signal transduction"/>
    <property type="evidence" value="ECO:0007669"/>
    <property type="project" value="TreeGrafter"/>
</dbReference>
<keyword evidence="13" id="KW-0863">Zinc-finger</keyword>
<dbReference type="SUPFAM" id="SSF50729">
    <property type="entry name" value="PH domain-like"/>
    <property type="match status" value="1"/>
</dbReference>
<dbReference type="Pfam" id="PF25525">
    <property type="entry name" value="Ubiquitin_PRKD1_N"/>
    <property type="match status" value="1"/>
</dbReference>
<dbReference type="PROSITE" id="PS00108">
    <property type="entry name" value="PROTEIN_KINASE_ST"/>
    <property type="match status" value="1"/>
</dbReference>
<evidence type="ECO:0000256" key="19">
    <source>
        <dbReference type="ARBA" id="ARBA00047272"/>
    </source>
</evidence>
<accession>A0A0N4UVR7</accession>
<dbReference type="GO" id="GO:0004697">
    <property type="term" value="F:diacylglycerol-dependent serine/threonine kinase activity"/>
    <property type="evidence" value="ECO:0007669"/>
    <property type="project" value="UniProtKB-EC"/>
</dbReference>
<dbReference type="WBParaSite" id="EVEC_0000154801-mRNA-1">
    <property type="protein sequence ID" value="EVEC_0000154801-mRNA-1"/>
    <property type="gene ID" value="EVEC_0000154801"/>
</dbReference>
<evidence type="ECO:0000256" key="18">
    <source>
        <dbReference type="ARBA" id="ARBA00023136"/>
    </source>
</evidence>
<dbReference type="InterPro" id="IPR011009">
    <property type="entry name" value="Kinase-like_dom_sf"/>
</dbReference>
<dbReference type="InterPro" id="IPR011993">
    <property type="entry name" value="PH-like_dom_sf"/>
</dbReference>
<comment type="subcellular location">
    <subcellularLocation>
        <location evidence="3">Cytoplasm</location>
    </subcellularLocation>
    <subcellularLocation>
        <location evidence="2">Membrane</location>
    </subcellularLocation>
</comment>
<dbReference type="InterPro" id="IPR020454">
    <property type="entry name" value="DAG/PE-bd"/>
</dbReference>
<dbReference type="GO" id="GO:0016020">
    <property type="term" value="C:membrane"/>
    <property type="evidence" value="ECO:0007669"/>
    <property type="project" value="UniProtKB-SubCell"/>
</dbReference>
<dbReference type="CDD" id="cd01239">
    <property type="entry name" value="PH_PKD"/>
    <property type="match status" value="1"/>
</dbReference>
<evidence type="ECO:0000256" key="9">
    <source>
        <dbReference type="ARBA" id="ARBA00022679"/>
    </source>
</evidence>
<dbReference type="PROSITE" id="PS00479">
    <property type="entry name" value="ZF_DAG_PE_1"/>
    <property type="match status" value="1"/>
</dbReference>
<dbReference type="GO" id="GO:0005524">
    <property type="term" value="F:ATP binding"/>
    <property type="evidence" value="ECO:0007669"/>
    <property type="project" value="UniProtKB-UniRule"/>
</dbReference>
<dbReference type="PROSITE" id="PS50011">
    <property type="entry name" value="PROTEIN_KINASE_DOM"/>
    <property type="match status" value="1"/>
</dbReference>
<keyword evidence="11" id="KW-0677">Repeat</keyword>
<reference evidence="26" key="1">
    <citation type="submission" date="2017-02" db="UniProtKB">
        <authorList>
            <consortium name="WormBaseParasite"/>
        </authorList>
    </citation>
    <scope>IDENTIFICATION</scope>
</reference>
<evidence type="ECO:0000256" key="8">
    <source>
        <dbReference type="ARBA" id="ARBA00022553"/>
    </source>
</evidence>
<evidence type="ECO:0000259" key="21">
    <source>
        <dbReference type="PROSITE" id="PS50003"/>
    </source>
</evidence>
<dbReference type="SMART" id="SM00220">
    <property type="entry name" value="S_TKc"/>
    <property type="match status" value="1"/>
</dbReference>
<dbReference type="CDD" id="cd20798">
    <property type="entry name" value="C1_CeDKF1-like_rpt2"/>
    <property type="match status" value="1"/>
</dbReference>
<reference evidence="24 25" key="2">
    <citation type="submission" date="2018-10" db="EMBL/GenBank/DDBJ databases">
        <authorList>
            <consortium name="Pathogen Informatics"/>
        </authorList>
    </citation>
    <scope>NUCLEOTIDE SEQUENCE [LARGE SCALE GENOMIC DNA]</scope>
</reference>
<evidence type="ECO:0000259" key="22">
    <source>
        <dbReference type="PROSITE" id="PS50011"/>
    </source>
</evidence>
<name>A0A0N4UVR7_ENTVE</name>
<keyword evidence="12 20" id="KW-0547">Nucleotide-binding</keyword>
<dbReference type="PANTHER" id="PTHR22968:SF15">
    <property type="entry name" value="SERINE_THREONINE-PROTEIN KINASE DKF-1"/>
    <property type="match status" value="1"/>
</dbReference>
<keyword evidence="9" id="KW-0808">Transferase</keyword>